<evidence type="ECO:0008006" key="3">
    <source>
        <dbReference type="Google" id="ProtNLM"/>
    </source>
</evidence>
<keyword evidence="2" id="KW-1185">Reference proteome</keyword>
<dbReference type="OrthoDB" id="2776274at2"/>
<dbReference type="EMBL" id="SMAG01000001">
    <property type="protein sequence ID" value="TCS96943.1"/>
    <property type="molecule type" value="Genomic_DNA"/>
</dbReference>
<proteinExistence type="predicted"/>
<accession>A0A4R3LAQ7</accession>
<reference evidence="1 2" key="1">
    <citation type="submission" date="2019-03" db="EMBL/GenBank/DDBJ databases">
        <title>Genomic Encyclopedia of Type Strains, Phase IV (KMG-IV): sequencing the most valuable type-strain genomes for metagenomic binning, comparative biology and taxonomic classification.</title>
        <authorList>
            <person name="Goeker M."/>
        </authorList>
    </citation>
    <scope>NUCLEOTIDE SEQUENCE [LARGE SCALE GENOMIC DNA]</scope>
    <source>
        <strain evidence="1 2">DSM 45707</strain>
    </source>
</reference>
<dbReference type="RefSeq" id="WP_131923318.1">
    <property type="nucleotide sequence ID" value="NZ_SMAG01000001.1"/>
</dbReference>
<dbReference type="SUPFAM" id="SSF48371">
    <property type="entry name" value="ARM repeat"/>
    <property type="match status" value="1"/>
</dbReference>
<organism evidence="1 2">
    <name type="scientific">Hazenella coriacea</name>
    <dbReference type="NCBI Taxonomy" id="1179467"/>
    <lineage>
        <taxon>Bacteria</taxon>
        <taxon>Bacillati</taxon>
        <taxon>Bacillota</taxon>
        <taxon>Bacilli</taxon>
        <taxon>Bacillales</taxon>
        <taxon>Thermoactinomycetaceae</taxon>
        <taxon>Hazenella</taxon>
    </lineage>
</organism>
<dbReference type="Gene3D" id="1.25.10.10">
    <property type="entry name" value="Leucine-rich Repeat Variant"/>
    <property type="match status" value="1"/>
</dbReference>
<gene>
    <name evidence="1" type="ORF">EDD58_101590</name>
</gene>
<protein>
    <recommendedName>
        <fullName evidence="3">HEAT repeat protein</fullName>
    </recommendedName>
</protein>
<sequence>MANIRDLLRDRIRQQLDQQSFPKDEAKLGVEIDPEKAKLSLQQQAKVYVQEQENDLDFLDSLDQPTYHGSRQKNVKVDYELEEGDGVLGYVDLSFSTLDPSLNQVYQEALQLIEEMSQANEIQQAQAVANRLADFGEPVIELLFREVRMFKYSHPFIHELYIQLLARFIAYSLRGRMLLKAILTHGTNNDHIELAIRVAGCIQEKQVIPEILEHSKNVDLFIPSMHSFIHLRDTKAAISLLSSIERIDPARKDIIDEALKLARQFSVFDTQLLSPLFQAYISCTKRQLRPIYSVSLKSFGSELIPFLEKTIYKTNDSYAIRLAAQLIGGTKEASASQTLKKMLHKVPNKQTQIIEGMAHTEDPQLLPIIVETLQKSHLKQTKQACLKTLGSLADKRYISLVQSYVDQPDYRCEAIYSLIRLRAPHAWDLYFDTFLHGSPEEQHILEGYTSMLTAQHHLRMAQQMTDLPDQQTIRLLAALQRPNLLPKQVGKYLNELLNRNPSTPVRLEIYRLIAKFANTKHELLSQHVLFHALTTETEEALKREIETLIHRMRQNRAEVGTNIRQ</sequence>
<evidence type="ECO:0000313" key="2">
    <source>
        <dbReference type="Proteomes" id="UP000294937"/>
    </source>
</evidence>
<dbReference type="Proteomes" id="UP000294937">
    <property type="component" value="Unassembled WGS sequence"/>
</dbReference>
<dbReference type="InterPro" id="IPR011989">
    <property type="entry name" value="ARM-like"/>
</dbReference>
<evidence type="ECO:0000313" key="1">
    <source>
        <dbReference type="EMBL" id="TCS96943.1"/>
    </source>
</evidence>
<dbReference type="AlphaFoldDB" id="A0A4R3LAQ7"/>
<dbReference type="InterPro" id="IPR016024">
    <property type="entry name" value="ARM-type_fold"/>
</dbReference>
<comment type="caution">
    <text evidence="1">The sequence shown here is derived from an EMBL/GenBank/DDBJ whole genome shotgun (WGS) entry which is preliminary data.</text>
</comment>
<name>A0A4R3LAQ7_9BACL</name>